<protein>
    <submittedName>
        <fullName evidence="2">Uncharacterized protein</fullName>
    </submittedName>
</protein>
<proteinExistence type="predicted"/>
<evidence type="ECO:0000313" key="2">
    <source>
        <dbReference type="EMBL" id="RXH88767.1"/>
    </source>
</evidence>
<reference evidence="2 3" key="1">
    <citation type="submission" date="2018-10" db="EMBL/GenBank/DDBJ databases">
        <title>A high-quality apple genome assembly.</title>
        <authorList>
            <person name="Hu J."/>
        </authorList>
    </citation>
    <scope>NUCLEOTIDE SEQUENCE [LARGE SCALE GENOMIC DNA]</scope>
    <source>
        <strain evidence="3">cv. HFTH1</strain>
        <tissue evidence="2">Young leaf</tissue>
    </source>
</reference>
<comment type="caution">
    <text evidence="2">The sequence shown here is derived from an EMBL/GenBank/DDBJ whole genome shotgun (WGS) entry which is preliminary data.</text>
</comment>
<name>A0A498J2F7_MALDO</name>
<feature type="region of interest" description="Disordered" evidence="1">
    <location>
        <begin position="1"/>
        <end position="26"/>
    </location>
</feature>
<dbReference type="EMBL" id="RDQH01000335">
    <property type="protein sequence ID" value="RXH88767.1"/>
    <property type="molecule type" value="Genomic_DNA"/>
</dbReference>
<evidence type="ECO:0000313" key="3">
    <source>
        <dbReference type="Proteomes" id="UP000290289"/>
    </source>
</evidence>
<organism evidence="2 3">
    <name type="scientific">Malus domestica</name>
    <name type="common">Apple</name>
    <name type="synonym">Pyrus malus</name>
    <dbReference type="NCBI Taxonomy" id="3750"/>
    <lineage>
        <taxon>Eukaryota</taxon>
        <taxon>Viridiplantae</taxon>
        <taxon>Streptophyta</taxon>
        <taxon>Embryophyta</taxon>
        <taxon>Tracheophyta</taxon>
        <taxon>Spermatophyta</taxon>
        <taxon>Magnoliopsida</taxon>
        <taxon>eudicotyledons</taxon>
        <taxon>Gunneridae</taxon>
        <taxon>Pentapetalae</taxon>
        <taxon>rosids</taxon>
        <taxon>fabids</taxon>
        <taxon>Rosales</taxon>
        <taxon>Rosaceae</taxon>
        <taxon>Amygdaloideae</taxon>
        <taxon>Maleae</taxon>
        <taxon>Malus</taxon>
    </lineage>
</organism>
<accession>A0A498J2F7</accession>
<dbReference type="AlphaFoldDB" id="A0A498J2F7"/>
<feature type="compositionally biased region" description="Polar residues" evidence="1">
    <location>
        <begin position="10"/>
        <end position="24"/>
    </location>
</feature>
<sequence>MIHSPGQCGVLQSTPHRGPTSSSAHIRLGIGSDTKLSHLGPGPTISRAQLRRSTILSALGLDQALTVLFLGTHTRPFGSSLASGFIRTPKLSKLAQEQSQDGTILSALNLPFPHGFVFGNSDDNFPMDHPS</sequence>
<gene>
    <name evidence="2" type="ORF">DVH24_000366</name>
</gene>
<dbReference type="Proteomes" id="UP000290289">
    <property type="component" value="Chromosome 9"/>
</dbReference>
<evidence type="ECO:0000256" key="1">
    <source>
        <dbReference type="SAM" id="MobiDB-lite"/>
    </source>
</evidence>
<keyword evidence="3" id="KW-1185">Reference proteome</keyword>